<dbReference type="Proteomes" id="UP000824267">
    <property type="component" value="Unassembled WGS sequence"/>
</dbReference>
<dbReference type="PANTHER" id="PTHR39201:SF1">
    <property type="entry name" value="FLAVODOXIN-LIKE DOMAIN-CONTAINING PROTEIN"/>
    <property type="match status" value="1"/>
</dbReference>
<proteinExistence type="predicted"/>
<dbReference type="PANTHER" id="PTHR39201">
    <property type="entry name" value="EXPORTED PROTEIN-RELATED"/>
    <property type="match status" value="1"/>
</dbReference>
<evidence type="ECO:0000256" key="1">
    <source>
        <dbReference type="SAM" id="SignalP"/>
    </source>
</evidence>
<evidence type="ECO:0000259" key="2">
    <source>
        <dbReference type="Pfam" id="PF12682"/>
    </source>
</evidence>
<dbReference type="NCBIfam" id="NF005501">
    <property type="entry name" value="PRK07116.1"/>
    <property type="match status" value="1"/>
</dbReference>
<feature type="chain" id="PRO_5038788547" evidence="1">
    <location>
        <begin position="20"/>
        <end position="180"/>
    </location>
</feature>
<reference evidence="3" key="1">
    <citation type="journal article" date="2021" name="PeerJ">
        <title>Extensive microbial diversity within the chicken gut microbiome revealed by metagenomics and culture.</title>
        <authorList>
            <person name="Gilroy R."/>
            <person name="Ravi A."/>
            <person name="Getino M."/>
            <person name="Pursley I."/>
            <person name="Horton D.L."/>
            <person name="Alikhan N.F."/>
            <person name="Baker D."/>
            <person name="Gharbi K."/>
            <person name="Hall N."/>
            <person name="Watson M."/>
            <person name="Adriaenssens E.M."/>
            <person name="Foster-Nyarko E."/>
            <person name="Jarju S."/>
            <person name="Secka A."/>
            <person name="Antonio M."/>
            <person name="Oren A."/>
            <person name="Chaudhuri R.R."/>
            <person name="La Ragione R."/>
            <person name="Hildebrand F."/>
            <person name="Pallen M.J."/>
        </authorList>
    </citation>
    <scope>NUCLEOTIDE SEQUENCE</scope>
    <source>
        <strain evidence="3">Gambia16-930</strain>
    </source>
</reference>
<reference evidence="3" key="2">
    <citation type="submission" date="2021-04" db="EMBL/GenBank/DDBJ databases">
        <authorList>
            <person name="Gilroy R."/>
        </authorList>
    </citation>
    <scope>NUCLEOTIDE SEQUENCE</scope>
    <source>
        <strain evidence="3">Gambia16-930</strain>
    </source>
</reference>
<sequence>MKKFICVILSFLFVMTAYSQEKKVLVAYFSCTGNTRQAAQTIAEATGGDLFEIRPAVPYTDKDLDWRDKKSRSTVEMEDESSRPQMAEEKVRTEDYDIIFLGYPIWWYTCPRIINTFLESCNVAGKTVIPFATSGSSGIESSEANLKRDYPEVKWQKGRLLNEKSETIAEWAKQKKDSMK</sequence>
<dbReference type="InterPro" id="IPR029039">
    <property type="entry name" value="Flavoprotein-like_sf"/>
</dbReference>
<organism evidence="3 4">
    <name type="scientific">Candidatus Onthomorpha intestinigallinarum</name>
    <dbReference type="NCBI Taxonomy" id="2840880"/>
    <lineage>
        <taxon>Bacteria</taxon>
        <taxon>Pseudomonadati</taxon>
        <taxon>Bacteroidota</taxon>
        <taxon>Bacteroidia</taxon>
        <taxon>Bacteroidales</taxon>
        <taxon>Candidatus Onthomorpha</taxon>
    </lineage>
</organism>
<feature type="domain" description="Flavodoxin-like" evidence="2">
    <location>
        <begin position="23"/>
        <end position="173"/>
    </location>
</feature>
<dbReference type="Pfam" id="PF12682">
    <property type="entry name" value="Flavodoxin_4"/>
    <property type="match status" value="1"/>
</dbReference>
<dbReference type="EMBL" id="DXGG01000162">
    <property type="protein sequence ID" value="HIW87642.1"/>
    <property type="molecule type" value="Genomic_DNA"/>
</dbReference>
<name>A0A9D1UH51_9BACT</name>
<dbReference type="Gene3D" id="3.40.50.360">
    <property type="match status" value="1"/>
</dbReference>
<keyword evidence="1" id="KW-0732">Signal</keyword>
<evidence type="ECO:0000313" key="4">
    <source>
        <dbReference type="Proteomes" id="UP000824267"/>
    </source>
</evidence>
<feature type="signal peptide" evidence="1">
    <location>
        <begin position="1"/>
        <end position="19"/>
    </location>
</feature>
<comment type="caution">
    <text evidence="3">The sequence shown here is derived from an EMBL/GenBank/DDBJ whole genome shotgun (WGS) entry which is preliminary data.</text>
</comment>
<accession>A0A9D1UH51</accession>
<dbReference type="SUPFAM" id="SSF52218">
    <property type="entry name" value="Flavoproteins"/>
    <property type="match status" value="1"/>
</dbReference>
<protein>
    <submittedName>
        <fullName evidence="3">NAD(P)H-dependent oxidoreductase</fullName>
    </submittedName>
</protein>
<dbReference type="InterPro" id="IPR008254">
    <property type="entry name" value="Flavodoxin/NO_synth"/>
</dbReference>
<dbReference type="GO" id="GO:0010181">
    <property type="term" value="F:FMN binding"/>
    <property type="evidence" value="ECO:0007669"/>
    <property type="project" value="InterPro"/>
</dbReference>
<dbReference type="AlphaFoldDB" id="A0A9D1UH51"/>
<evidence type="ECO:0000313" key="3">
    <source>
        <dbReference type="EMBL" id="HIW87642.1"/>
    </source>
</evidence>
<gene>
    <name evidence="3" type="ORF">IAC47_05145</name>
</gene>